<gene>
    <name evidence="2" type="ORF">POCTA_138.1.T0790119</name>
</gene>
<feature type="region of interest" description="Disordered" evidence="1">
    <location>
        <begin position="34"/>
        <end position="55"/>
    </location>
</feature>
<name>A0A8S1W0Y5_PAROT</name>
<evidence type="ECO:0000313" key="3">
    <source>
        <dbReference type="Proteomes" id="UP000683925"/>
    </source>
</evidence>
<comment type="caution">
    <text evidence="2">The sequence shown here is derived from an EMBL/GenBank/DDBJ whole genome shotgun (WGS) entry which is preliminary data.</text>
</comment>
<dbReference type="EMBL" id="CAJJDP010000078">
    <property type="protein sequence ID" value="CAD8182593.1"/>
    <property type="molecule type" value="Genomic_DNA"/>
</dbReference>
<accession>A0A8S1W0Y5</accession>
<evidence type="ECO:0000313" key="2">
    <source>
        <dbReference type="EMBL" id="CAD8182593.1"/>
    </source>
</evidence>
<dbReference type="AlphaFoldDB" id="A0A8S1W0Y5"/>
<proteinExistence type="predicted"/>
<dbReference type="OMA" id="RFNMDIV"/>
<protein>
    <submittedName>
        <fullName evidence="2">Uncharacterized protein</fullName>
    </submittedName>
</protein>
<feature type="compositionally biased region" description="Polar residues" evidence="1">
    <location>
        <begin position="41"/>
        <end position="54"/>
    </location>
</feature>
<keyword evidence="3" id="KW-1185">Reference proteome</keyword>
<dbReference type="Proteomes" id="UP000683925">
    <property type="component" value="Unassembled WGS sequence"/>
</dbReference>
<evidence type="ECO:0000256" key="1">
    <source>
        <dbReference type="SAM" id="MobiDB-lite"/>
    </source>
</evidence>
<dbReference type="OrthoDB" id="10298694at2759"/>
<sequence>MIGPKNVFEIPISEYKKHSNEDLEYLDDYSSKSLPKDEQTTAKINHHNSTNNINPKKKVRFNMDIVLCKFSNNEPALTISKQTKKLISSSPNLKWVNPTYYNLKKQ</sequence>
<organism evidence="2 3">
    <name type="scientific">Paramecium octaurelia</name>
    <dbReference type="NCBI Taxonomy" id="43137"/>
    <lineage>
        <taxon>Eukaryota</taxon>
        <taxon>Sar</taxon>
        <taxon>Alveolata</taxon>
        <taxon>Ciliophora</taxon>
        <taxon>Intramacronucleata</taxon>
        <taxon>Oligohymenophorea</taxon>
        <taxon>Peniculida</taxon>
        <taxon>Parameciidae</taxon>
        <taxon>Paramecium</taxon>
    </lineage>
</organism>
<reference evidence="2" key="1">
    <citation type="submission" date="2021-01" db="EMBL/GenBank/DDBJ databases">
        <authorList>
            <consortium name="Genoscope - CEA"/>
            <person name="William W."/>
        </authorList>
    </citation>
    <scope>NUCLEOTIDE SEQUENCE</scope>
</reference>